<dbReference type="RefSeq" id="WP_181751704.1">
    <property type="nucleotide sequence ID" value="NZ_JACEIQ010000007.1"/>
</dbReference>
<dbReference type="InterPro" id="IPR009056">
    <property type="entry name" value="Cyt_c-like_dom"/>
</dbReference>
<dbReference type="GO" id="GO:0016020">
    <property type="term" value="C:membrane"/>
    <property type="evidence" value="ECO:0007669"/>
    <property type="project" value="InterPro"/>
</dbReference>
<keyword evidence="9" id="KW-0732">Signal</keyword>
<evidence type="ECO:0000256" key="2">
    <source>
        <dbReference type="ARBA" id="ARBA00022617"/>
    </source>
</evidence>
<feature type="region of interest" description="Disordered" evidence="8">
    <location>
        <begin position="86"/>
        <end position="111"/>
    </location>
</feature>
<dbReference type="SUPFAM" id="SSF46626">
    <property type="entry name" value="Cytochrome c"/>
    <property type="match status" value="1"/>
</dbReference>
<feature type="chain" id="PRO_5039085549" evidence="9">
    <location>
        <begin position="22"/>
        <end position="111"/>
    </location>
</feature>
<comment type="PTM">
    <text evidence="6">Binds 1 heme c group covalently per subunit.</text>
</comment>
<name>A0A7W1WR16_9BACL</name>
<accession>A0A7W1WR16</accession>
<dbReference type="PROSITE" id="PS51007">
    <property type="entry name" value="CYTC"/>
    <property type="match status" value="1"/>
</dbReference>
<keyword evidence="3 7" id="KW-0479">Metal-binding</keyword>
<dbReference type="GO" id="GO:0009055">
    <property type="term" value="F:electron transfer activity"/>
    <property type="evidence" value="ECO:0007669"/>
    <property type="project" value="InterPro"/>
</dbReference>
<evidence type="ECO:0000256" key="6">
    <source>
        <dbReference type="PIRSR" id="PIRSR000025-1"/>
    </source>
</evidence>
<evidence type="ECO:0000256" key="5">
    <source>
        <dbReference type="ARBA" id="ARBA00023004"/>
    </source>
</evidence>
<dbReference type="InterPro" id="IPR012218">
    <property type="entry name" value="Cyt_c_BACSU-c550-type"/>
</dbReference>
<sequence length="111" mass="12327">MKWIRYSLACSLMLISLSALAGCGTANQNQYPTGQASAVTEPEEIYTRHCANCHGGNLQGSYGPSLKNISRKYTQEEILQIIQKGKGKMPSQDYVSKEEQQKLADWLSGQR</sequence>
<dbReference type="Gene3D" id="1.10.760.10">
    <property type="entry name" value="Cytochrome c-like domain"/>
    <property type="match status" value="1"/>
</dbReference>
<feature type="binding site" description="axial binding residue" evidence="7">
    <location>
        <position position="54"/>
    </location>
    <ligand>
        <name>heme c</name>
        <dbReference type="ChEBI" id="CHEBI:61717"/>
    </ligand>
    <ligandPart>
        <name>Fe</name>
        <dbReference type="ChEBI" id="CHEBI:18248"/>
    </ligandPart>
</feature>
<evidence type="ECO:0000313" key="11">
    <source>
        <dbReference type="EMBL" id="MBA4494466.1"/>
    </source>
</evidence>
<dbReference type="GO" id="GO:0005506">
    <property type="term" value="F:iron ion binding"/>
    <property type="evidence" value="ECO:0007669"/>
    <property type="project" value="InterPro"/>
</dbReference>
<dbReference type="PIRSF" id="PIRSF000025">
    <property type="entry name" value="Cytc_Bsub_c550"/>
    <property type="match status" value="1"/>
</dbReference>
<gene>
    <name evidence="11" type="ORF">H1191_09120</name>
</gene>
<proteinExistence type="predicted"/>
<dbReference type="PANTHER" id="PTHR37823">
    <property type="entry name" value="CYTOCHROME C-553-LIKE"/>
    <property type="match status" value="1"/>
</dbReference>
<evidence type="ECO:0000256" key="7">
    <source>
        <dbReference type="PIRSR" id="PIRSR000025-2"/>
    </source>
</evidence>
<organism evidence="11 12">
    <name type="scientific">Paenactinomyces guangxiensis</name>
    <dbReference type="NCBI Taxonomy" id="1490290"/>
    <lineage>
        <taxon>Bacteria</taxon>
        <taxon>Bacillati</taxon>
        <taxon>Bacillota</taxon>
        <taxon>Bacilli</taxon>
        <taxon>Bacillales</taxon>
        <taxon>Thermoactinomycetaceae</taxon>
        <taxon>Paenactinomyces</taxon>
    </lineage>
</organism>
<feature type="signal peptide" evidence="9">
    <location>
        <begin position="1"/>
        <end position="21"/>
    </location>
</feature>
<comment type="caution">
    <text evidence="11">The sequence shown here is derived from an EMBL/GenBank/DDBJ whole genome shotgun (WGS) entry which is preliminary data.</text>
</comment>
<keyword evidence="12" id="KW-1185">Reference proteome</keyword>
<feature type="binding site" description="covalent" evidence="6">
    <location>
        <position position="50"/>
    </location>
    <ligand>
        <name>heme c</name>
        <dbReference type="ChEBI" id="CHEBI:61717"/>
    </ligand>
</feature>
<dbReference type="GO" id="GO:0020037">
    <property type="term" value="F:heme binding"/>
    <property type="evidence" value="ECO:0007669"/>
    <property type="project" value="InterPro"/>
</dbReference>
<evidence type="ECO:0000256" key="3">
    <source>
        <dbReference type="ARBA" id="ARBA00022723"/>
    </source>
</evidence>
<keyword evidence="4" id="KW-0249">Electron transport</keyword>
<evidence type="ECO:0000313" key="12">
    <source>
        <dbReference type="Proteomes" id="UP000535491"/>
    </source>
</evidence>
<dbReference type="PROSITE" id="PS51257">
    <property type="entry name" value="PROKAR_LIPOPROTEIN"/>
    <property type="match status" value="1"/>
</dbReference>
<keyword evidence="2 6" id="KW-0349">Heme</keyword>
<feature type="binding site" description="covalent" evidence="6">
    <location>
        <position position="53"/>
    </location>
    <ligand>
        <name>heme c</name>
        <dbReference type="ChEBI" id="CHEBI:61717"/>
    </ligand>
</feature>
<feature type="binding site" description="axial binding residue" evidence="7">
    <location>
        <position position="89"/>
    </location>
    <ligand>
        <name>heme c</name>
        <dbReference type="ChEBI" id="CHEBI:61717"/>
    </ligand>
    <ligandPart>
        <name>Fe</name>
        <dbReference type="ChEBI" id="CHEBI:18248"/>
    </ligandPart>
</feature>
<evidence type="ECO:0000256" key="4">
    <source>
        <dbReference type="ARBA" id="ARBA00022982"/>
    </source>
</evidence>
<feature type="domain" description="Cytochrome c" evidence="10">
    <location>
        <begin position="37"/>
        <end position="111"/>
    </location>
</feature>
<dbReference type="AlphaFoldDB" id="A0A7W1WR16"/>
<dbReference type="EMBL" id="JACEIQ010000007">
    <property type="protein sequence ID" value="MBA4494466.1"/>
    <property type="molecule type" value="Genomic_DNA"/>
</dbReference>
<dbReference type="Pfam" id="PF13442">
    <property type="entry name" value="Cytochrome_CBB3"/>
    <property type="match status" value="1"/>
</dbReference>
<dbReference type="PANTHER" id="PTHR37823:SF2">
    <property type="entry name" value="CYTOCHROME C-550"/>
    <property type="match status" value="1"/>
</dbReference>
<keyword evidence="1" id="KW-0813">Transport</keyword>
<evidence type="ECO:0000259" key="10">
    <source>
        <dbReference type="PROSITE" id="PS51007"/>
    </source>
</evidence>
<dbReference type="InterPro" id="IPR036909">
    <property type="entry name" value="Cyt_c-like_dom_sf"/>
</dbReference>
<protein>
    <submittedName>
        <fullName evidence="11">Cytochrome c</fullName>
    </submittedName>
</protein>
<dbReference type="Proteomes" id="UP000535491">
    <property type="component" value="Unassembled WGS sequence"/>
</dbReference>
<evidence type="ECO:0000256" key="1">
    <source>
        <dbReference type="ARBA" id="ARBA00022448"/>
    </source>
</evidence>
<dbReference type="InterPro" id="IPR051811">
    <property type="entry name" value="Cytochrome_c550/c551-like"/>
</dbReference>
<evidence type="ECO:0000256" key="8">
    <source>
        <dbReference type="SAM" id="MobiDB-lite"/>
    </source>
</evidence>
<evidence type="ECO:0000256" key="9">
    <source>
        <dbReference type="SAM" id="SignalP"/>
    </source>
</evidence>
<reference evidence="11 12" key="1">
    <citation type="submission" date="2020-07" db="EMBL/GenBank/DDBJ databases">
        <authorList>
            <person name="Feng H."/>
        </authorList>
    </citation>
    <scope>NUCLEOTIDE SEQUENCE [LARGE SCALE GENOMIC DNA]</scope>
    <source>
        <strain evidence="12">s-10</strain>
    </source>
</reference>
<keyword evidence="5 7" id="KW-0408">Iron</keyword>